<dbReference type="AlphaFoldDB" id="A0A2G1BS44"/>
<evidence type="ECO:0000313" key="4">
    <source>
        <dbReference type="Proteomes" id="UP001242342"/>
    </source>
</evidence>
<gene>
    <name evidence="2" type="ORF">CSC81_13145</name>
    <name evidence="1" type="ORF">Q8W23_11825</name>
</gene>
<proteinExistence type="predicted"/>
<accession>A0A2G1BS44</accession>
<reference evidence="1 4" key="3">
    <citation type="submission" date="2023-07" db="EMBL/GenBank/DDBJ databases">
        <title>Genome content predicts the carbon catabolic preferences of heterotrophic bacteria.</title>
        <authorList>
            <person name="Gralka M."/>
        </authorList>
    </citation>
    <scope>NUCLEOTIDE SEQUENCE [LARGE SCALE GENOMIC DNA]</scope>
    <source>
        <strain evidence="1 4">4G03</strain>
    </source>
</reference>
<comment type="caution">
    <text evidence="2">The sequence shown here is derived from an EMBL/GenBank/DDBJ whole genome shotgun (WGS) entry which is preliminary data.</text>
</comment>
<keyword evidence="4" id="KW-1185">Reference proteome</keyword>
<dbReference type="Proteomes" id="UP001242342">
    <property type="component" value="Unassembled WGS sequence"/>
</dbReference>
<evidence type="ECO:0000313" key="3">
    <source>
        <dbReference type="Proteomes" id="UP000222163"/>
    </source>
</evidence>
<dbReference type="EMBL" id="PDUU01000013">
    <property type="protein sequence ID" value="PHN96669.1"/>
    <property type="molecule type" value="Genomic_DNA"/>
</dbReference>
<dbReference type="RefSeq" id="WP_099216210.1">
    <property type="nucleotide sequence ID" value="NZ_JAUYVU010000009.1"/>
</dbReference>
<reference evidence="2" key="2">
    <citation type="submission" date="2017-10" db="EMBL/GenBank/DDBJ databases">
        <authorList>
            <person name="Enke T.N."/>
            <person name="Cordero O.X."/>
        </authorList>
    </citation>
    <scope>NUCLEOTIDE SEQUENCE</scope>
    <source>
        <strain evidence="2">4G03</strain>
    </source>
</reference>
<sequence>MLKKILKLSGVQKLNSLTQKEISGGGSFGGYLDGVDTTTDPDRFPSDPVTPSWKWRCHNQTSNGNTPTFFYSYTDLSYRGYICYPL</sequence>
<name>A0A2G1BS44_9FLAO</name>
<evidence type="ECO:0000313" key="1">
    <source>
        <dbReference type="EMBL" id="MDP2542165.1"/>
    </source>
</evidence>
<organism evidence="2 3">
    <name type="scientific">Tenacibaculum discolor</name>
    <dbReference type="NCBI Taxonomy" id="361581"/>
    <lineage>
        <taxon>Bacteria</taxon>
        <taxon>Pseudomonadati</taxon>
        <taxon>Bacteroidota</taxon>
        <taxon>Flavobacteriia</taxon>
        <taxon>Flavobacteriales</taxon>
        <taxon>Flavobacteriaceae</taxon>
        <taxon>Tenacibaculum</taxon>
    </lineage>
</organism>
<dbReference type="Proteomes" id="UP000222163">
    <property type="component" value="Unassembled WGS sequence"/>
</dbReference>
<dbReference type="EMBL" id="JAUYVU010000009">
    <property type="protein sequence ID" value="MDP2542165.1"/>
    <property type="molecule type" value="Genomic_DNA"/>
</dbReference>
<accession>A0A497ZB34</accession>
<protein>
    <submittedName>
        <fullName evidence="2">Uncharacterized protein</fullName>
    </submittedName>
</protein>
<reference evidence="2 3" key="1">
    <citation type="journal article" date="2016" name="Nat. Commun.">
        <title>Microbial interactions lead to rapid micro-scale successions on model marine particles.</title>
        <authorList>
            <person name="Datta M.S."/>
            <person name="Sliwerska E."/>
            <person name="Gore J."/>
            <person name="Polz M.F."/>
            <person name="Cordero O.X."/>
        </authorList>
    </citation>
    <scope>NUCLEOTIDE SEQUENCE [LARGE SCALE GENOMIC DNA]</scope>
    <source>
        <strain evidence="2 3">4G03</strain>
    </source>
</reference>
<evidence type="ECO:0000313" key="2">
    <source>
        <dbReference type="EMBL" id="PHN96669.1"/>
    </source>
</evidence>